<keyword evidence="4" id="KW-0862">Zinc</keyword>
<feature type="region of interest" description="Disordered" evidence="6">
    <location>
        <begin position="1087"/>
        <end position="1109"/>
    </location>
</feature>
<evidence type="ECO:0000313" key="10">
    <source>
        <dbReference type="EMBL" id="GFR63587.1"/>
    </source>
</evidence>
<keyword evidence="3 5" id="KW-0863">Zinc-finger</keyword>
<dbReference type="InterPro" id="IPR013083">
    <property type="entry name" value="Znf_RING/FYVE/PHD"/>
</dbReference>
<evidence type="ECO:0000256" key="1">
    <source>
        <dbReference type="ARBA" id="ARBA00006672"/>
    </source>
</evidence>
<evidence type="ECO:0000259" key="9">
    <source>
        <dbReference type="PROSITE" id="PS50089"/>
    </source>
</evidence>
<dbReference type="FunFam" id="1.10.1170.10:FF:000002">
    <property type="entry name" value="Baculoviral IAP repeat containing 7"/>
    <property type="match status" value="1"/>
</dbReference>
<dbReference type="PANTHER" id="PTHR10044:SF139">
    <property type="entry name" value="DEATH-ASSOCIATED INHIBITOR OF APOPTOSIS 2"/>
    <property type="match status" value="1"/>
</dbReference>
<accession>A0AAV4ERW8</accession>
<comment type="caution">
    <text evidence="10">The sequence shown here is derived from an EMBL/GenBank/DDBJ whole genome shotgun (WGS) entry which is preliminary data.</text>
</comment>
<dbReference type="Gene3D" id="3.30.40.10">
    <property type="entry name" value="Zinc/RING finger domain, C3HC4 (zinc finger)"/>
    <property type="match status" value="1"/>
</dbReference>
<feature type="compositionally biased region" description="Polar residues" evidence="6">
    <location>
        <begin position="342"/>
        <end position="352"/>
    </location>
</feature>
<dbReference type="PROSITE" id="PS50089">
    <property type="entry name" value="ZF_RING_2"/>
    <property type="match status" value="1"/>
</dbReference>
<gene>
    <name evidence="10" type="ORF">ElyMa_000159800</name>
</gene>
<feature type="chain" id="PRO_5043573631" evidence="8">
    <location>
        <begin position="23"/>
        <end position="1252"/>
    </location>
</feature>
<feature type="compositionally biased region" description="Low complexity" evidence="6">
    <location>
        <begin position="465"/>
        <end position="474"/>
    </location>
</feature>
<feature type="region of interest" description="Disordered" evidence="6">
    <location>
        <begin position="342"/>
        <end position="425"/>
    </location>
</feature>
<keyword evidence="8" id="KW-0732">Signal</keyword>
<keyword evidence="7" id="KW-0472">Membrane</keyword>
<name>A0AAV4ERW8_9GAST</name>
<evidence type="ECO:0000256" key="8">
    <source>
        <dbReference type="SAM" id="SignalP"/>
    </source>
</evidence>
<dbReference type="Pfam" id="PF00653">
    <property type="entry name" value="BIR"/>
    <property type="match status" value="1"/>
</dbReference>
<proteinExistence type="inferred from homology"/>
<dbReference type="GO" id="GO:0008270">
    <property type="term" value="F:zinc ion binding"/>
    <property type="evidence" value="ECO:0007669"/>
    <property type="project" value="UniProtKB-KW"/>
</dbReference>
<evidence type="ECO:0000256" key="7">
    <source>
        <dbReference type="SAM" id="Phobius"/>
    </source>
</evidence>
<keyword evidence="7" id="KW-1133">Transmembrane helix</keyword>
<keyword evidence="7" id="KW-0812">Transmembrane</keyword>
<dbReference type="Gene3D" id="1.10.1170.10">
    <property type="entry name" value="Inhibitor Of Apoptosis Protein (2mihbC-IAP-1), Chain A"/>
    <property type="match status" value="2"/>
</dbReference>
<keyword evidence="2" id="KW-0479">Metal-binding</keyword>
<evidence type="ECO:0000256" key="4">
    <source>
        <dbReference type="ARBA" id="ARBA00022833"/>
    </source>
</evidence>
<feature type="region of interest" description="Disordered" evidence="6">
    <location>
        <begin position="681"/>
        <end position="704"/>
    </location>
</feature>
<dbReference type="InterPro" id="IPR001841">
    <property type="entry name" value="Znf_RING"/>
</dbReference>
<reference evidence="10 11" key="1">
    <citation type="journal article" date="2021" name="Elife">
        <title>Chloroplast acquisition without the gene transfer in kleptoplastic sea slugs, Plakobranchus ocellatus.</title>
        <authorList>
            <person name="Maeda T."/>
            <person name="Takahashi S."/>
            <person name="Yoshida T."/>
            <person name="Shimamura S."/>
            <person name="Takaki Y."/>
            <person name="Nagai Y."/>
            <person name="Toyoda A."/>
            <person name="Suzuki Y."/>
            <person name="Arimoto A."/>
            <person name="Ishii H."/>
            <person name="Satoh N."/>
            <person name="Nishiyama T."/>
            <person name="Hasebe M."/>
            <person name="Maruyama T."/>
            <person name="Minagawa J."/>
            <person name="Obokata J."/>
            <person name="Shigenobu S."/>
        </authorList>
    </citation>
    <scope>NUCLEOTIDE SEQUENCE [LARGE SCALE GENOMIC DNA]</scope>
</reference>
<feature type="domain" description="RING-type" evidence="9">
    <location>
        <begin position="1205"/>
        <end position="1239"/>
    </location>
</feature>
<dbReference type="SUPFAM" id="SSF57924">
    <property type="entry name" value="Inhibitor of apoptosis (IAP) repeat"/>
    <property type="match status" value="2"/>
</dbReference>
<dbReference type="SMART" id="SM00238">
    <property type="entry name" value="BIR"/>
    <property type="match status" value="1"/>
</dbReference>
<feature type="transmembrane region" description="Helical" evidence="7">
    <location>
        <begin position="155"/>
        <end position="173"/>
    </location>
</feature>
<evidence type="ECO:0000256" key="6">
    <source>
        <dbReference type="SAM" id="MobiDB-lite"/>
    </source>
</evidence>
<evidence type="ECO:0000256" key="5">
    <source>
        <dbReference type="PROSITE-ProRule" id="PRU00175"/>
    </source>
</evidence>
<evidence type="ECO:0000313" key="11">
    <source>
        <dbReference type="Proteomes" id="UP000762676"/>
    </source>
</evidence>
<evidence type="ECO:0000256" key="3">
    <source>
        <dbReference type="ARBA" id="ARBA00022771"/>
    </source>
</evidence>
<feature type="region of interest" description="Disordered" evidence="6">
    <location>
        <begin position="464"/>
        <end position="535"/>
    </location>
</feature>
<dbReference type="GO" id="GO:0005634">
    <property type="term" value="C:nucleus"/>
    <property type="evidence" value="ECO:0007669"/>
    <property type="project" value="TreeGrafter"/>
</dbReference>
<dbReference type="Pfam" id="PF13920">
    <property type="entry name" value="zf-C3HC4_3"/>
    <property type="match status" value="1"/>
</dbReference>
<dbReference type="EMBL" id="BMAT01000299">
    <property type="protein sequence ID" value="GFR63587.1"/>
    <property type="molecule type" value="Genomic_DNA"/>
</dbReference>
<dbReference type="PROSITE" id="PS50143">
    <property type="entry name" value="BIR_REPEAT_2"/>
    <property type="match status" value="2"/>
</dbReference>
<feature type="compositionally biased region" description="Polar residues" evidence="6">
    <location>
        <begin position="398"/>
        <end position="423"/>
    </location>
</feature>
<dbReference type="PANTHER" id="PTHR10044">
    <property type="entry name" value="INHIBITOR OF APOPTOSIS"/>
    <property type="match status" value="1"/>
</dbReference>
<dbReference type="CDD" id="cd00022">
    <property type="entry name" value="BIR"/>
    <property type="match status" value="1"/>
</dbReference>
<evidence type="ECO:0000256" key="2">
    <source>
        <dbReference type="ARBA" id="ARBA00022723"/>
    </source>
</evidence>
<organism evidence="10 11">
    <name type="scientific">Elysia marginata</name>
    <dbReference type="NCBI Taxonomy" id="1093978"/>
    <lineage>
        <taxon>Eukaryota</taxon>
        <taxon>Metazoa</taxon>
        <taxon>Spiralia</taxon>
        <taxon>Lophotrochozoa</taxon>
        <taxon>Mollusca</taxon>
        <taxon>Gastropoda</taxon>
        <taxon>Heterobranchia</taxon>
        <taxon>Euthyneura</taxon>
        <taxon>Panpulmonata</taxon>
        <taxon>Sacoglossa</taxon>
        <taxon>Placobranchoidea</taxon>
        <taxon>Plakobranchidae</taxon>
        <taxon>Elysia</taxon>
    </lineage>
</organism>
<protein>
    <submittedName>
        <fullName evidence="10">Baculoviral IAP repeat-containing protein 7</fullName>
    </submittedName>
</protein>
<dbReference type="GO" id="GO:0005737">
    <property type="term" value="C:cytoplasm"/>
    <property type="evidence" value="ECO:0007669"/>
    <property type="project" value="TreeGrafter"/>
</dbReference>
<dbReference type="InterPro" id="IPR050784">
    <property type="entry name" value="IAP"/>
</dbReference>
<sequence>MEALQLIILFSVVISFLALCLGNDSQCQPHDFLASTTCDSCQPCPTSAASHVSPVETCRAAQVPKHTRHIPWRSVTFSYRRRRSQFLQRRSKTKSSSDLPKFEDGALANVRNRDVSNGTCAPQVSSGLWFLGNPRRTGLERSAALTVGTRKQSCWVALALLLLLVVPQAMLIVRVKQSIARVHFFVSQQKSESLHLNWRTLLNGSERNETKLSSSNSEQKFFGSGDKEMKQFWSDFRKRNDSFLEDLISSFHGEVFRSQHDVEALNVQPLPIARLASYQKFPPVPLPTSISFLVLAQAGFRYSGQETRVCCDGCNSSLEISDFSETPSSQRYHDRSCEFLGESNNSRQSSDDTLGAGADCTDDTLGAGASTWPTGNSDTEPGCSSEPSAAQEVPVPVTYTTNAVTSQQEPKSPLYSTKNSSPGASAEFIDTDAERVYSREQGIPSLPTSVQPVTDNANSVYTGGSSAYAASDSSNRTGEQTAPSHLEGKPADSPEETSWLPGSDGADAASGSNVDADGSASGKQSQAFTGSGASSNISYSSSVFVPGSRYCHDAEMTMRYFDGTDLFETEGSRERQTPFRPEKVRDGDCEKNPGHLSYWSPQAISERTLPDFAASRQFCRFLSLVAELTVRVVVGYTSPARRRWHDVTDQCKGEKYRTGTGSAIREPQFDDNDTSVECDAVGTPPTSPTLVNPPAGKTKSKKSSKIFKGTLPKAPLKAVRKYASNRKKKKCTLYIETNRHIVFDDAEAAETSVEFYFDQPDRKSVYTLKVTSVMHDVSLSGGNRSILVCSTPDLSFVQSLRAKRRELELLVGQFPNAARDALLKHVFLVHHPHGGEKVCSFGKSVVKKYVLERAMSHSGPENASSIDQVSHSKLAKISNLKQIPRELSSTRKLLLYTADTCRGSSGAPVVGFTNTGSSSDGTPNLALTLWMHEGKEVNGPLNVSVMEACTTADLAPLAPSPRPKPLTLTLPMPGPVIRMQNPTYYVYSSLRKRLESFSGVLPQTFVHSIYDLAKGGFFYAGYGDCVRCFYCGVGLKRWGQNDDMYAEHQRLRPDCHFLILQMRAMGASGRSAVSSIAADQSQAASSTLASLPSAREPPGSPPSKPSCPNFDKPTVKAASVCSQLGSGLVPCQSQREVTAYPVTGMTFTPNCNVSTCSGLPALASATGGVSAGDVTSTPLEADDKSRLQVAMLQTENAILERPLTCKVCNSAPVRELYLPCGHLDTCSECTQTLDNCPTCCARIRATVKIYFA</sequence>
<dbReference type="AlphaFoldDB" id="A0AAV4ERW8"/>
<dbReference type="InterPro" id="IPR001370">
    <property type="entry name" value="BIR_rpt"/>
</dbReference>
<feature type="signal peptide" evidence="8">
    <location>
        <begin position="1"/>
        <end position="22"/>
    </location>
</feature>
<dbReference type="GO" id="GO:0051726">
    <property type="term" value="P:regulation of cell cycle"/>
    <property type="evidence" value="ECO:0007669"/>
    <property type="project" value="TreeGrafter"/>
</dbReference>
<dbReference type="Proteomes" id="UP000762676">
    <property type="component" value="Unassembled WGS sequence"/>
</dbReference>
<keyword evidence="11" id="KW-1185">Reference proteome</keyword>
<comment type="similarity">
    <text evidence="1">Belongs to the IAP family.</text>
</comment>